<protein>
    <submittedName>
        <fullName evidence="2">Uncharacterized protein</fullName>
    </submittedName>
</protein>
<keyword evidence="3" id="KW-1185">Reference proteome</keyword>
<reference evidence="2 3" key="1">
    <citation type="journal article" date="2018" name="J. Allergy Clin. Immunol.">
        <title>High-quality assembly of Dermatophagoides pteronyssinus genome and transcriptome reveals a wide range of novel allergens.</title>
        <authorList>
            <person name="Liu X.Y."/>
            <person name="Yang K.Y."/>
            <person name="Wang M.Q."/>
            <person name="Kwok J.S."/>
            <person name="Zeng X."/>
            <person name="Yang Z."/>
            <person name="Xiao X.J."/>
            <person name="Lau C.P."/>
            <person name="Li Y."/>
            <person name="Huang Z.M."/>
            <person name="Ba J.G."/>
            <person name="Yim A.K."/>
            <person name="Ouyang C.Y."/>
            <person name="Ngai S.M."/>
            <person name="Chan T.F."/>
            <person name="Leung E.L."/>
            <person name="Liu L."/>
            <person name="Liu Z.G."/>
            <person name="Tsui S.K."/>
        </authorList>
    </citation>
    <scope>NUCLEOTIDE SEQUENCE [LARGE SCALE GENOMIC DNA]</scope>
    <source>
        <strain evidence="2">Derp</strain>
    </source>
</reference>
<evidence type="ECO:0000313" key="3">
    <source>
        <dbReference type="Proteomes" id="UP000887458"/>
    </source>
</evidence>
<reference evidence="2 3" key="2">
    <citation type="journal article" date="2022" name="Mol. Biol. Evol.">
        <title>Comparative Genomics Reveals Insights into the Divergent Evolution of Astigmatic Mites and Household Pest Adaptations.</title>
        <authorList>
            <person name="Xiong Q."/>
            <person name="Wan A.T."/>
            <person name="Liu X."/>
            <person name="Fung C.S."/>
            <person name="Xiao X."/>
            <person name="Malainual N."/>
            <person name="Hou J."/>
            <person name="Wang L."/>
            <person name="Wang M."/>
            <person name="Yang K.Y."/>
            <person name="Cui Y."/>
            <person name="Leung E.L."/>
            <person name="Nong W."/>
            <person name="Shin S.K."/>
            <person name="Au S.W."/>
            <person name="Jeong K.Y."/>
            <person name="Chew F.T."/>
            <person name="Hui J.H."/>
            <person name="Leung T.F."/>
            <person name="Tungtrongchitr A."/>
            <person name="Zhong N."/>
            <person name="Liu Z."/>
            <person name="Tsui S.K."/>
        </authorList>
    </citation>
    <scope>NUCLEOTIDE SEQUENCE [LARGE SCALE GENOMIC DNA]</scope>
    <source>
        <strain evidence="2">Derp</strain>
    </source>
</reference>
<feature type="transmembrane region" description="Helical" evidence="1">
    <location>
        <begin position="12"/>
        <end position="29"/>
    </location>
</feature>
<evidence type="ECO:0000256" key="1">
    <source>
        <dbReference type="SAM" id="Phobius"/>
    </source>
</evidence>
<name>A0ABQ8IUU6_DERPT</name>
<dbReference type="EMBL" id="NJHN03000114">
    <property type="protein sequence ID" value="KAH9414089.1"/>
    <property type="molecule type" value="Genomic_DNA"/>
</dbReference>
<keyword evidence="1" id="KW-0812">Transmembrane</keyword>
<evidence type="ECO:0000313" key="2">
    <source>
        <dbReference type="EMBL" id="KAH9414089.1"/>
    </source>
</evidence>
<keyword evidence="1" id="KW-1133">Transmembrane helix</keyword>
<proteinExistence type="predicted"/>
<dbReference type="Proteomes" id="UP000887458">
    <property type="component" value="Unassembled WGS sequence"/>
</dbReference>
<comment type="caution">
    <text evidence="2">The sequence shown here is derived from an EMBL/GenBank/DDBJ whole genome shotgun (WGS) entry which is preliminary data.</text>
</comment>
<accession>A0ABQ8IUU6</accession>
<organism evidence="2 3">
    <name type="scientific">Dermatophagoides pteronyssinus</name>
    <name type="common">European house dust mite</name>
    <dbReference type="NCBI Taxonomy" id="6956"/>
    <lineage>
        <taxon>Eukaryota</taxon>
        <taxon>Metazoa</taxon>
        <taxon>Ecdysozoa</taxon>
        <taxon>Arthropoda</taxon>
        <taxon>Chelicerata</taxon>
        <taxon>Arachnida</taxon>
        <taxon>Acari</taxon>
        <taxon>Acariformes</taxon>
        <taxon>Sarcoptiformes</taxon>
        <taxon>Astigmata</taxon>
        <taxon>Psoroptidia</taxon>
        <taxon>Analgoidea</taxon>
        <taxon>Pyroglyphidae</taxon>
        <taxon>Dermatophagoidinae</taxon>
        <taxon>Dermatophagoides</taxon>
    </lineage>
</organism>
<sequence>MSIHESEFKIVNSMFIINIFFWYLINVIYSNEVPLNLEMANNNDNNNNNNNNVYIIRGL</sequence>
<keyword evidence="1" id="KW-0472">Membrane</keyword>
<gene>
    <name evidence="2" type="ORF">DERP_012568</name>
</gene>